<feature type="region of interest" description="Disordered" evidence="1">
    <location>
        <begin position="139"/>
        <end position="161"/>
    </location>
</feature>
<feature type="transmembrane region" description="Helical" evidence="2">
    <location>
        <begin position="80"/>
        <end position="99"/>
    </location>
</feature>
<evidence type="ECO:0000313" key="4">
    <source>
        <dbReference type="Proteomes" id="UP000316541"/>
    </source>
</evidence>
<dbReference type="InterPro" id="IPR021235">
    <property type="entry name" value="DUF2637"/>
</dbReference>
<evidence type="ECO:0000256" key="2">
    <source>
        <dbReference type="SAM" id="Phobius"/>
    </source>
</evidence>
<gene>
    <name evidence="3" type="ORF">FLX08_14340</name>
</gene>
<feature type="transmembrane region" description="Helical" evidence="2">
    <location>
        <begin position="105"/>
        <end position="126"/>
    </location>
</feature>
<dbReference type="Proteomes" id="UP000316541">
    <property type="component" value="Unassembled WGS sequence"/>
</dbReference>
<sequence length="214" mass="23227">MDGADQRRTERVILGATITSVVLLAFIAGSISYRHLHLLALRHGESPWTAALLPLSVDGMVLCASMALLADSRRGRRGGVLPWTLLVIGSLASVAANVAVAEPSIIGRAVAAWPAFAMIGGLEMAFRLVRQSVARRLSSEEPTALPEPVSDDDALRADGRPRGRTLQQEAWQWALRNRRPDGTLPRSVDLARKFHRSPRWARLVKSSGLNGTLT</sequence>
<feature type="transmembrane region" description="Helical" evidence="2">
    <location>
        <begin position="12"/>
        <end position="36"/>
    </location>
</feature>
<feature type="transmembrane region" description="Helical" evidence="2">
    <location>
        <begin position="48"/>
        <end position="68"/>
    </location>
</feature>
<keyword evidence="2" id="KW-1133">Transmembrane helix</keyword>
<dbReference type="AlphaFoldDB" id="A0A544YVK6"/>
<organism evidence="3 4">
    <name type="scientific">Microbispora hainanensis</name>
    <dbReference type="NCBI Taxonomy" id="568844"/>
    <lineage>
        <taxon>Bacteria</taxon>
        <taxon>Bacillati</taxon>
        <taxon>Actinomycetota</taxon>
        <taxon>Actinomycetes</taxon>
        <taxon>Streptosporangiales</taxon>
        <taxon>Streptosporangiaceae</taxon>
        <taxon>Microbispora</taxon>
    </lineage>
</organism>
<evidence type="ECO:0000256" key="1">
    <source>
        <dbReference type="SAM" id="MobiDB-lite"/>
    </source>
</evidence>
<keyword evidence="2" id="KW-0812">Transmembrane</keyword>
<reference evidence="3 4" key="1">
    <citation type="submission" date="2019-07" db="EMBL/GenBank/DDBJ databases">
        <title>Microbispora hainanensis DSM 45428.</title>
        <authorList>
            <person name="Thawai C."/>
        </authorList>
    </citation>
    <scope>NUCLEOTIDE SEQUENCE [LARGE SCALE GENOMIC DNA]</scope>
    <source>
        <strain evidence="3 4">DSM 45428</strain>
    </source>
</reference>
<dbReference type="EMBL" id="VIRM01000015">
    <property type="protein sequence ID" value="TQS20793.1"/>
    <property type="molecule type" value="Genomic_DNA"/>
</dbReference>
<name>A0A544YVK6_9ACTN</name>
<dbReference type="Pfam" id="PF10935">
    <property type="entry name" value="DUF2637"/>
    <property type="match status" value="1"/>
</dbReference>
<proteinExistence type="predicted"/>
<accession>A0A544YVK6</accession>
<protein>
    <submittedName>
        <fullName evidence="3">DUF2637 domain-containing protein</fullName>
    </submittedName>
</protein>
<keyword evidence="2" id="KW-0472">Membrane</keyword>
<comment type="caution">
    <text evidence="3">The sequence shown here is derived from an EMBL/GenBank/DDBJ whole genome shotgun (WGS) entry which is preliminary data.</text>
</comment>
<evidence type="ECO:0000313" key="3">
    <source>
        <dbReference type="EMBL" id="TQS20793.1"/>
    </source>
</evidence>